<reference evidence="4 5" key="1">
    <citation type="journal article" date="2016" name="Nat. Microbiol.">
        <title>The Mouse Intestinal Bacterial Collection (miBC) provides host-specific insight into cultured diversity and functional potential of the gut microbiota.</title>
        <authorList>
            <person name="Lagkouvardos I."/>
            <person name="Pukall R."/>
            <person name="Abt B."/>
            <person name="Foesel B.U."/>
            <person name="Meier-Kolthoff J.P."/>
            <person name="Kumar N."/>
            <person name="Bresciani A."/>
            <person name="Martinez I."/>
            <person name="Just S."/>
            <person name="Ziegler C."/>
            <person name="Brugiroux S."/>
            <person name="Garzetti D."/>
            <person name="Wenning M."/>
            <person name="Bui T.P."/>
            <person name="Wang J."/>
            <person name="Hugenholtz F."/>
            <person name="Plugge C.M."/>
            <person name="Peterson D.A."/>
            <person name="Hornef M.W."/>
            <person name="Baines J.F."/>
            <person name="Smidt H."/>
            <person name="Walter J."/>
            <person name="Kristiansen K."/>
            <person name="Nielsen H.B."/>
            <person name="Haller D."/>
            <person name="Overmann J."/>
            <person name="Stecher B."/>
            <person name="Clavel T."/>
        </authorList>
    </citation>
    <scope>NUCLEOTIDE SEQUENCE [LARGE SCALE GENOMIC DNA]</scope>
    <source>
        <strain evidence="4 5">DSM 28560</strain>
    </source>
</reference>
<dbReference type="InterPro" id="IPR001670">
    <property type="entry name" value="ADH_Fe/GldA"/>
</dbReference>
<sequence length="388" mass="43015">MINFTHKNPARILFGDGSENEVYALLQEYHVSSLLLVYSGEFIKDLGIWDVVKNACDKLNITFTKCSKVVPNPKIELVRELIEKGKAQSVDFILAIGGGSSMDTAKAVALGIPYDGDVWDFFDGTASPEKALPVGAITTLPASGSETSNCSIISNGLLKMGFEDDMIIPKFAIMNPRYTLGLPAYQTSCGCADILSHLLERYFTDVPNVDTTDYMIEGAVKAIMVNAERLMKDPQNYNARAEVQWLASIAHNGILDTGRVADWGSHRIEHELSALYGITHGEGMAVVLVAWCRYMADAKPAKLAQLSARVFDVDTYNYTETEMAYILADKLEQFFKSLNLKTTLKELNIDDKHFEEMANRATNNNQNPVGHYIPLHVDEFVNILKLAL</sequence>
<dbReference type="GO" id="GO:1990362">
    <property type="term" value="F:butanol dehydrogenase (NAD+) activity"/>
    <property type="evidence" value="ECO:0007669"/>
    <property type="project" value="InterPro"/>
</dbReference>
<dbReference type="CDD" id="cd08187">
    <property type="entry name" value="BDH"/>
    <property type="match status" value="1"/>
</dbReference>
<dbReference type="PROSITE" id="PS00060">
    <property type="entry name" value="ADH_IRON_2"/>
    <property type="match status" value="1"/>
</dbReference>
<dbReference type="PANTHER" id="PTHR43633">
    <property type="entry name" value="ALCOHOL DEHYDROGENASE YQHD"/>
    <property type="match status" value="1"/>
</dbReference>
<evidence type="ECO:0000313" key="5">
    <source>
        <dbReference type="Proteomes" id="UP000295710"/>
    </source>
</evidence>
<feature type="domain" description="Fe-containing alcohol dehydrogenase-like C-terminal" evidence="3">
    <location>
        <begin position="192"/>
        <end position="387"/>
    </location>
</feature>
<dbReference type="RefSeq" id="WP_132280357.1">
    <property type="nucleotide sequence ID" value="NZ_JAOBST010000060.1"/>
</dbReference>
<accession>A0A4R4FCS1</accession>
<evidence type="ECO:0000313" key="4">
    <source>
        <dbReference type="EMBL" id="TDA20529.1"/>
    </source>
</evidence>
<feature type="domain" description="Alcohol dehydrogenase iron-type/glycerol dehydrogenase GldA" evidence="2">
    <location>
        <begin position="9"/>
        <end position="176"/>
    </location>
</feature>
<dbReference type="FunFam" id="3.40.50.1970:FF:000003">
    <property type="entry name" value="Alcohol dehydrogenase, iron-containing"/>
    <property type="match status" value="1"/>
</dbReference>
<dbReference type="GO" id="GO:1990002">
    <property type="term" value="F:methylglyoxal reductase (NADPH) (acetol producing) activity"/>
    <property type="evidence" value="ECO:0007669"/>
    <property type="project" value="TreeGrafter"/>
</dbReference>
<evidence type="ECO:0000259" key="2">
    <source>
        <dbReference type="Pfam" id="PF00465"/>
    </source>
</evidence>
<evidence type="ECO:0000259" key="3">
    <source>
        <dbReference type="Pfam" id="PF25137"/>
    </source>
</evidence>
<dbReference type="AlphaFoldDB" id="A0A4R4FCS1"/>
<dbReference type="Gene3D" id="3.40.50.1970">
    <property type="match status" value="1"/>
</dbReference>
<keyword evidence="1" id="KW-0560">Oxidoreductase</keyword>
<protein>
    <submittedName>
        <fullName evidence="4">Iron-containing alcohol dehydrogenase</fullName>
    </submittedName>
</protein>
<dbReference type="InterPro" id="IPR056798">
    <property type="entry name" value="ADH_Fe_C"/>
</dbReference>
<dbReference type="InterPro" id="IPR044731">
    <property type="entry name" value="BDH-like"/>
</dbReference>
<dbReference type="GO" id="GO:0046872">
    <property type="term" value="F:metal ion binding"/>
    <property type="evidence" value="ECO:0007669"/>
    <property type="project" value="InterPro"/>
</dbReference>
<dbReference type="SUPFAM" id="SSF56796">
    <property type="entry name" value="Dehydroquinate synthase-like"/>
    <property type="match status" value="1"/>
</dbReference>
<name>A0A4R4FCS1_9FIRM</name>
<dbReference type="Pfam" id="PF00465">
    <property type="entry name" value="Fe-ADH"/>
    <property type="match status" value="1"/>
</dbReference>
<organism evidence="4 5">
    <name type="scientific">Extibacter muris</name>
    <dbReference type="NCBI Taxonomy" id="1796622"/>
    <lineage>
        <taxon>Bacteria</taxon>
        <taxon>Bacillati</taxon>
        <taxon>Bacillota</taxon>
        <taxon>Clostridia</taxon>
        <taxon>Lachnospirales</taxon>
        <taxon>Lachnospiraceae</taxon>
        <taxon>Extibacter</taxon>
    </lineage>
</organism>
<comment type="caution">
    <text evidence="4">The sequence shown here is derived from an EMBL/GenBank/DDBJ whole genome shotgun (WGS) entry which is preliminary data.</text>
</comment>
<proteinExistence type="predicted"/>
<dbReference type="Proteomes" id="UP000295710">
    <property type="component" value="Unassembled WGS sequence"/>
</dbReference>
<dbReference type="PANTHER" id="PTHR43633:SF1">
    <property type="entry name" value="ALCOHOL DEHYDROGENASE YQHD"/>
    <property type="match status" value="1"/>
</dbReference>
<dbReference type="GO" id="GO:0008106">
    <property type="term" value="F:alcohol dehydrogenase (NADP+) activity"/>
    <property type="evidence" value="ECO:0007669"/>
    <property type="project" value="TreeGrafter"/>
</dbReference>
<dbReference type="GO" id="GO:0005829">
    <property type="term" value="C:cytosol"/>
    <property type="evidence" value="ECO:0007669"/>
    <property type="project" value="TreeGrafter"/>
</dbReference>
<dbReference type="Pfam" id="PF25137">
    <property type="entry name" value="ADH_Fe_C"/>
    <property type="match status" value="1"/>
</dbReference>
<dbReference type="Gene3D" id="1.20.1090.10">
    <property type="entry name" value="Dehydroquinate synthase-like - alpha domain"/>
    <property type="match status" value="1"/>
</dbReference>
<gene>
    <name evidence="4" type="ORF">E1963_16520</name>
</gene>
<dbReference type="EMBL" id="SMMX01000019">
    <property type="protein sequence ID" value="TDA20529.1"/>
    <property type="molecule type" value="Genomic_DNA"/>
</dbReference>
<keyword evidence="5" id="KW-1185">Reference proteome</keyword>
<dbReference type="InterPro" id="IPR018211">
    <property type="entry name" value="ADH_Fe_CS"/>
</dbReference>
<evidence type="ECO:0000256" key="1">
    <source>
        <dbReference type="ARBA" id="ARBA00023002"/>
    </source>
</evidence>